<accession>A0A8X6N318</accession>
<evidence type="ECO:0000313" key="2">
    <source>
        <dbReference type="Proteomes" id="UP000887013"/>
    </source>
</evidence>
<dbReference type="Proteomes" id="UP000887013">
    <property type="component" value="Unassembled WGS sequence"/>
</dbReference>
<name>A0A8X6N318_NEPPI</name>
<keyword evidence="2" id="KW-1185">Reference proteome</keyword>
<dbReference type="AlphaFoldDB" id="A0A8X6N318"/>
<dbReference type="EMBL" id="BMAW01099615">
    <property type="protein sequence ID" value="GFS90902.1"/>
    <property type="molecule type" value="Genomic_DNA"/>
</dbReference>
<proteinExistence type="predicted"/>
<gene>
    <name evidence="1" type="ORF">NPIL_232561</name>
</gene>
<reference evidence="1" key="1">
    <citation type="submission" date="2020-08" db="EMBL/GenBank/DDBJ databases">
        <title>Multicomponent nature underlies the extraordinary mechanical properties of spider dragline silk.</title>
        <authorList>
            <person name="Kono N."/>
            <person name="Nakamura H."/>
            <person name="Mori M."/>
            <person name="Yoshida Y."/>
            <person name="Ohtoshi R."/>
            <person name="Malay A.D."/>
            <person name="Moran D.A.P."/>
            <person name="Tomita M."/>
            <person name="Numata K."/>
            <person name="Arakawa K."/>
        </authorList>
    </citation>
    <scope>NUCLEOTIDE SEQUENCE</scope>
</reference>
<protein>
    <submittedName>
        <fullName evidence="1">Uncharacterized protein</fullName>
    </submittedName>
</protein>
<sequence>SGRSNIVLDVPRLTLGEPKSTFPEKLSKPAFHSLQDNFRYLLKPAHLFTDTVNKEAPSAPSSDVIIRLVDVPVL</sequence>
<evidence type="ECO:0000313" key="1">
    <source>
        <dbReference type="EMBL" id="GFS90902.1"/>
    </source>
</evidence>
<organism evidence="1 2">
    <name type="scientific">Nephila pilipes</name>
    <name type="common">Giant wood spider</name>
    <name type="synonym">Nephila maculata</name>
    <dbReference type="NCBI Taxonomy" id="299642"/>
    <lineage>
        <taxon>Eukaryota</taxon>
        <taxon>Metazoa</taxon>
        <taxon>Ecdysozoa</taxon>
        <taxon>Arthropoda</taxon>
        <taxon>Chelicerata</taxon>
        <taxon>Arachnida</taxon>
        <taxon>Araneae</taxon>
        <taxon>Araneomorphae</taxon>
        <taxon>Entelegynae</taxon>
        <taxon>Araneoidea</taxon>
        <taxon>Nephilidae</taxon>
        <taxon>Nephila</taxon>
    </lineage>
</organism>
<feature type="non-terminal residue" evidence="1">
    <location>
        <position position="1"/>
    </location>
</feature>
<comment type="caution">
    <text evidence="1">The sequence shown here is derived from an EMBL/GenBank/DDBJ whole genome shotgun (WGS) entry which is preliminary data.</text>
</comment>